<feature type="compositionally biased region" description="Pro residues" evidence="1">
    <location>
        <begin position="58"/>
        <end position="69"/>
    </location>
</feature>
<gene>
    <name evidence="2" type="ORF">KUDE01_000752</name>
</gene>
<keyword evidence="2" id="KW-0418">Kinase</keyword>
<evidence type="ECO:0000313" key="3">
    <source>
        <dbReference type="Proteomes" id="UP001228049"/>
    </source>
</evidence>
<dbReference type="EMBL" id="JASDAP010000007">
    <property type="protein sequence ID" value="KAK1899965.1"/>
    <property type="molecule type" value="Genomic_DNA"/>
</dbReference>
<dbReference type="AlphaFoldDB" id="A0AAD9CCT6"/>
<feature type="non-terminal residue" evidence="2">
    <location>
        <position position="1"/>
    </location>
</feature>
<keyword evidence="2" id="KW-0808">Transferase</keyword>
<dbReference type="Proteomes" id="UP001228049">
    <property type="component" value="Unassembled WGS sequence"/>
</dbReference>
<protein>
    <submittedName>
        <fullName evidence="2">Casein kinase II subunit beta</fullName>
    </submittedName>
</protein>
<comment type="caution">
    <text evidence="2">The sequence shown here is derived from an EMBL/GenBank/DDBJ whole genome shotgun (WGS) entry which is preliminary data.</text>
</comment>
<name>A0AAD9CCT6_DISEL</name>
<organism evidence="2 3">
    <name type="scientific">Dissostichus eleginoides</name>
    <name type="common">Patagonian toothfish</name>
    <name type="synonym">Dissostichus amissus</name>
    <dbReference type="NCBI Taxonomy" id="100907"/>
    <lineage>
        <taxon>Eukaryota</taxon>
        <taxon>Metazoa</taxon>
        <taxon>Chordata</taxon>
        <taxon>Craniata</taxon>
        <taxon>Vertebrata</taxon>
        <taxon>Euteleostomi</taxon>
        <taxon>Actinopterygii</taxon>
        <taxon>Neopterygii</taxon>
        <taxon>Teleostei</taxon>
        <taxon>Neoteleostei</taxon>
        <taxon>Acanthomorphata</taxon>
        <taxon>Eupercaria</taxon>
        <taxon>Perciformes</taxon>
        <taxon>Notothenioidei</taxon>
        <taxon>Nototheniidae</taxon>
        <taxon>Dissostichus</taxon>
    </lineage>
</organism>
<keyword evidence="3" id="KW-1185">Reference proteome</keyword>
<evidence type="ECO:0000256" key="1">
    <source>
        <dbReference type="SAM" id="MobiDB-lite"/>
    </source>
</evidence>
<feature type="non-terminal residue" evidence="2">
    <location>
        <position position="76"/>
    </location>
</feature>
<evidence type="ECO:0000313" key="2">
    <source>
        <dbReference type="EMBL" id="KAK1899965.1"/>
    </source>
</evidence>
<feature type="region of interest" description="Disordered" evidence="1">
    <location>
        <begin position="30"/>
        <end position="76"/>
    </location>
</feature>
<accession>A0AAD9CCT6</accession>
<reference evidence="2" key="1">
    <citation type="submission" date="2023-04" db="EMBL/GenBank/DDBJ databases">
        <title>Chromosome-level genome of Chaenocephalus aceratus.</title>
        <authorList>
            <person name="Park H."/>
        </authorList>
    </citation>
    <scope>NUCLEOTIDE SEQUENCE</scope>
    <source>
        <strain evidence="2">DE</strain>
        <tissue evidence="2">Muscle</tissue>
    </source>
</reference>
<proteinExistence type="predicted"/>
<dbReference type="GO" id="GO:0016301">
    <property type="term" value="F:kinase activity"/>
    <property type="evidence" value="ECO:0007669"/>
    <property type="project" value="UniProtKB-KW"/>
</dbReference>
<sequence length="76" mass="8375">HSHHHHKTPIPHQRHIVANKGAWSMLENTEPAASSMVPRRRAMCPPTNPNAQSGVQVPTPPVYLLPPPSRLGTHTL</sequence>